<feature type="compositionally biased region" description="Polar residues" evidence="5">
    <location>
        <begin position="252"/>
        <end position="261"/>
    </location>
</feature>
<sequence length="607" mass="66368">MNHCVPEFEIDEDYPSPPPLPNASSANAKKSAVAEEEIMELLWQNGQVVVVHAQNQRSVKKPTQYGGSDAAIPLPAAGDVRSAVEEIPPPPQQLFMQEDEMAAWLQCPLVEYPIDRYLGADLLYSTSAPPPPPQQDIRPSASHQIRHPPVPQSSSAAPRPPIPPGRRADAESASRFQNFGNPHRPAIRPGRSGDSTVVESNETPMVGREYRVSRVADRAAQVPGGNVGCGMEAARMSAAGGKRTASCELTLTTSPCNSGASVSEEKSIAPAAEDRKRKGRDMEEDGHNAEADSASADGKKQSRASGSTKRSRAAEVHNLSERRRRDRINEKMKALQELIPRCNKSDKASMLDEAIEYLKSLQLQVQMMSMSHGCGMMPMMYPGFQQYMPAAAMSLGMGMGMNPPVSPFPTVLPTPPIPNASPATPLGPRFPIPPYTMPPHPFPMPDPSRMQASNQTPDPMLNPLVPQNNSSSNQTPFPIPSAEAFQHFLGLHHAQIASQTMVEPLAVNKPAGSDKEVDNPTTHQYGKNFLHFFLLVLIHVFPLALSHRIGVYVRYDDSCLCRLIFFPGDRKGVFPILNFCSVSRRGTQLRLICHILHRCNVTQLTCN</sequence>
<dbReference type="AlphaFoldDB" id="A0A328D9R4"/>
<dbReference type="SUPFAM" id="SSF47459">
    <property type="entry name" value="HLH, helix-loop-helix DNA-binding domain"/>
    <property type="match status" value="1"/>
</dbReference>
<dbReference type="Proteomes" id="UP000249390">
    <property type="component" value="Unassembled WGS sequence"/>
</dbReference>
<dbReference type="SMART" id="SM00353">
    <property type="entry name" value="HLH"/>
    <property type="match status" value="1"/>
</dbReference>
<evidence type="ECO:0000256" key="3">
    <source>
        <dbReference type="ARBA" id="ARBA00023163"/>
    </source>
</evidence>
<dbReference type="GO" id="GO:0005634">
    <property type="term" value="C:nucleus"/>
    <property type="evidence" value="ECO:0007669"/>
    <property type="project" value="UniProtKB-SubCell"/>
</dbReference>
<dbReference type="FunFam" id="4.10.280.10:FF:000004">
    <property type="entry name" value="Basic helix-loop-helix transcription factor"/>
    <property type="match status" value="1"/>
</dbReference>
<keyword evidence="2" id="KW-0805">Transcription regulation</keyword>
<evidence type="ECO:0000256" key="1">
    <source>
        <dbReference type="ARBA" id="ARBA00004123"/>
    </source>
</evidence>
<feature type="compositionally biased region" description="Basic and acidic residues" evidence="5">
    <location>
        <begin position="263"/>
        <end position="276"/>
    </location>
</feature>
<dbReference type="GO" id="GO:0046983">
    <property type="term" value="F:protein dimerization activity"/>
    <property type="evidence" value="ECO:0007669"/>
    <property type="project" value="InterPro"/>
</dbReference>
<evidence type="ECO:0000313" key="8">
    <source>
        <dbReference type="Proteomes" id="UP000249390"/>
    </source>
</evidence>
<keyword evidence="8" id="KW-1185">Reference proteome</keyword>
<comment type="caution">
    <text evidence="7">The sequence shown here is derived from an EMBL/GenBank/DDBJ whole genome shotgun (WGS) entry which is preliminary data.</text>
</comment>
<evidence type="ECO:0000256" key="2">
    <source>
        <dbReference type="ARBA" id="ARBA00023015"/>
    </source>
</evidence>
<name>A0A328D9R4_9ASTE</name>
<dbReference type="InterPro" id="IPR044273">
    <property type="entry name" value="PIF3-like"/>
</dbReference>
<feature type="compositionally biased region" description="Polar residues" evidence="5">
    <location>
        <begin position="193"/>
        <end position="202"/>
    </location>
</feature>
<reference evidence="7 8" key="1">
    <citation type="submission" date="2018-06" db="EMBL/GenBank/DDBJ databases">
        <title>The Genome of Cuscuta australis (Dodder) Provides Insight into the Evolution of Plant Parasitism.</title>
        <authorList>
            <person name="Liu H."/>
        </authorList>
    </citation>
    <scope>NUCLEOTIDE SEQUENCE [LARGE SCALE GENOMIC DNA]</scope>
    <source>
        <strain evidence="8">cv. Yunnan</strain>
        <tissue evidence="7">Vines</tissue>
    </source>
</reference>
<dbReference type="Pfam" id="PF00010">
    <property type="entry name" value="HLH"/>
    <property type="match status" value="1"/>
</dbReference>
<keyword evidence="4" id="KW-0539">Nucleus</keyword>
<dbReference type="PROSITE" id="PS50888">
    <property type="entry name" value="BHLH"/>
    <property type="match status" value="1"/>
</dbReference>
<feature type="region of interest" description="Disordered" evidence="5">
    <location>
        <begin position="125"/>
        <end position="202"/>
    </location>
</feature>
<dbReference type="InterPro" id="IPR011598">
    <property type="entry name" value="bHLH_dom"/>
</dbReference>
<dbReference type="PANTHER" id="PTHR46807:SF8">
    <property type="entry name" value="TRANSCRIPTION FACTOR PIF1-LIKE ISOFORM X2"/>
    <property type="match status" value="1"/>
</dbReference>
<dbReference type="InterPro" id="IPR036638">
    <property type="entry name" value="HLH_DNA-bd_sf"/>
</dbReference>
<evidence type="ECO:0000259" key="6">
    <source>
        <dbReference type="PROSITE" id="PS50888"/>
    </source>
</evidence>
<dbReference type="PANTHER" id="PTHR46807">
    <property type="entry name" value="TRANSCRIPTION FACTOR PIF3"/>
    <property type="match status" value="1"/>
</dbReference>
<feature type="region of interest" description="Disordered" evidence="5">
    <location>
        <begin position="1"/>
        <end position="28"/>
    </location>
</feature>
<feature type="region of interest" description="Disordered" evidence="5">
    <location>
        <begin position="252"/>
        <end position="325"/>
    </location>
</feature>
<gene>
    <name evidence="7" type="ORF">DM860_012007</name>
</gene>
<dbReference type="GO" id="GO:0003700">
    <property type="term" value="F:DNA-binding transcription factor activity"/>
    <property type="evidence" value="ECO:0007669"/>
    <property type="project" value="InterPro"/>
</dbReference>
<dbReference type="EMBL" id="NQVE01000175">
    <property type="protein sequence ID" value="RAL42224.1"/>
    <property type="molecule type" value="Genomic_DNA"/>
</dbReference>
<feature type="compositionally biased region" description="Polar residues" evidence="5">
    <location>
        <begin position="465"/>
        <end position="476"/>
    </location>
</feature>
<evidence type="ECO:0000256" key="5">
    <source>
        <dbReference type="SAM" id="MobiDB-lite"/>
    </source>
</evidence>
<dbReference type="Gene3D" id="4.10.280.10">
    <property type="entry name" value="Helix-loop-helix DNA-binding domain"/>
    <property type="match status" value="1"/>
</dbReference>
<protein>
    <recommendedName>
        <fullName evidence="6">BHLH domain-containing protein</fullName>
    </recommendedName>
</protein>
<dbReference type="InterPro" id="IPR047265">
    <property type="entry name" value="PIF1-like_bHLH"/>
</dbReference>
<feature type="domain" description="BHLH" evidence="6">
    <location>
        <begin position="312"/>
        <end position="361"/>
    </location>
</feature>
<feature type="compositionally biased region" description="Basic and acidic residues" evidence="5">
    <location>
        <begin position="312"/>
        <end position="325"/>
    </location>
</feature>
<proteinExistence type="predicted"/>
<dbReference type="CDD" id="cd11445">
    <property type="entry name" value="bHLH_AtPIF_like"/>
    <property type="match status" value="1"/>
</dbReference>
<organism evidence="7 8">
    <name type="scientific">Cuscuta australis</name>
    <dbReference type="NCBI Taxonomy" id="267555"/>
    <lineage>
        <taxon>Eukaryota</taxon>
        <taxon>Viridiplantae</taxon>
        <taxon>Streptophyta</taxon>
        <taxon>Embryophyta</taxon>
        <taxon>Tracheophyta</taxon>
        <taxon>Spermatophyta</taxon>
        <taxon>Magnoliopsida</taxon>
        <taxon>eudicotyledons</taxon>
        <taxon>Gunneridae</taxon>
        <taxon>Pentapetalae</taxon>
        <taxon>asterids</taxon>
        <taxon>lamiids</taxon>
        <taxon>Solanales</taxon>
        <taxon>Convolvulaceae</taxon>
        <taxon>Cuscuteae</taxon>
        <taxon>Cuscuta</taxon>
        <taxon>Cuscuta subgen. Grammica</taxon>
        <taxon>Cuscuta sect. Cleistogrammica</taxon>
    </lineage>
</organism>
<comment type="subcellular location">
    <subcellularLocation>
        <location evidence="1">Nucleus</location>
    </subcellularLocation>
</comment>
<keyword evidence="3" id="KW-0804">Transcription</keyword>
<dbReference type="GO" id="GO:0010017">
    <property type="term" value="P:red or far-red light signaling pathway"/>
    <property type="evidence" value="ECO:0007669"/>
    <property type="project" value="UniProtKB-ARBA"/>
</dbReference>
<accession>A0A328D9R4</accession>
<feature type="region of interest" description="Disordered" evidence="5">
    <location>
        <begin position="450"/>
        <end position="477"/>
    </location>
</feature>
<evidence type="ECO:0000313" key="7">
    <source>
        <dbReference type="EMBL" id="RAL42224.1"/>
    </source>
</evidence>
<evidence type="ECO:0000256" key="4">
    <source>
        <dbReference type="ARBA" id="ARBA00023242"/>
    </source>
</evidence>